<comment type="caution">
    <text evidence="3">The sequence shown here is derived from an EMBL/GenBank/DDBJ whole genome shotgun (WGS) entry which is preliminary data.</text>
</comment>
<dbReference type="SUPFAM" id="SSF53300">
    <property type="entry name" value="vWA-like"/>
    <property type="match status" value="1"/>
</dbReference>
<dbReference type="AlphaFoldDB" id="A0A0J6SIF7"/>
<sequence>MRSRIVALFACLLVAGAAGPPVRAGGDPVEVDVALVLAVDVSLSMTGDEQAVQREGYVEAFRNPAVHHAIRQGMVGRIAVTYVEWAGVGNQRVVVPWTLIAGPEEATGFADRLGQSPPRRSTWTSIASAIDFSAGLLAGSGFEATRRVIDVSGDGPNNQGRSVTKARDDAVRQGIVINGLPLMIREPSGPWDIKDLDLYYRDCVIGGSGSFMVPVRERDQFAAAIRTKIIREVAAQDGSPPEGTHHESGPGETGPLVLKAQGEPRANCLVGERPNLDWD</sequence>
<evidence type="ECO:0000313" key="3">
    <source>
        <dbReference type="EMBL" id="KMO33477.1"/>
    </source>
</evidence>
<dbReference type="RefSeq" id="WP_048464792.1">
    <property type="nucleotide sequence ID" value="NZ_JBNTQU010000004.1"/>
</dbReference>
<evidence type="ECO:0000256" key="2">
    <source>
        <dbReference type="SAM" id="SignalP"/>
    </source>
</evidence>
<feature type="signal peptide" evidence="2">
    <location>
        <begin position="1"/>
        <end position="24"/>
    </location>
</feature>
<evidence type="ECO:0008006" key="5">
    <source>
        <dbReference type="Google" id="ProtNLM"/>
    </source>
</evidence>
<dbReference type="InterPro" id="IPR010607">
    <property type="entry name" value="DUF1194"/>
</dbReference>
<accession>A0A0J6SIF7</accession>
<dbReference type="EMBL" id="LABX01000121">
    <property type="protein sequence ID" value="KMO33477.1"/>
    <property type="molecule type" value="Genomic_DNA"/>
</dbReference>
<dbReference type="Pfam" id="PF06707">
    <property type="entry name" value="DUF1194"/>
    <property type="match status" value="1"/>
</dbReference>
<keyword evidence="2" id="KW-0732">Signal</keyword>
<dbReference type="OrthoDB" id="9792179at2"/>
<reference evidence="3 4" key="1">
    <citation type="submission" date="2015-03" db="EMBL/GenBank/DDBJ databases">
        <title>Genome sequencing of Methylobacterium aquaticum DSM16371 type strain.</title>
        <authorList>
            <person name="Chaudhry V."/>
            <person name="Patil P.B."/>
        </authorList>
    </citation>
    <scope>NUCLEOTIDE SEQUENCE [LARGE SCALE GENOMIC DNA]</scope>
    <source>
        <strain evidence="3 4">DSM 16371</strain>
    </source>
</reference>
<gene>
    <name evidence="3" type="ORF">VP06_16140</name>
</gene>
<feature type="region of interest" description="Disordered" evidence="1">
    <location>
        <begin position="234"/>
        <end position="264"/>
    </location>
</feature>
<dbReference type="Gene3D" id="3.40.50.410">
    <property type="entry name" value="von Willebrand factor, type A domain"/>
    <property type="match status" value="1"/>
</dbReference>
<feature type="chain" id="PRO_5005281768" description="DUF1194 domain-containing protein" evidence="2">
    <location>
        <begin position="25"/>
        <end position="279"/>
    </location>
</feature>
<organism evidence="3 4">
    <name type="scientific">Methylobacterium aquaticum</name>
    <dbReference type="NCBI Taxonomy" id="270351"/>
    <lineage>
        <taxon>Bacteria</taxon>
        <taxon>Pseudomonadati</taxon>
        <taxon>Pseudomonadota</taxon>
        <taxon>Alphaproteobacteria</taxon>
        <taxon>Hyphomicrobiales</taxon>
        <taxon>Methylobacteriaceae</taxon>
        <taxon>Methylobacterium</taxon>
    </lineage>
</organism>
<proteinExistence type="predicted"/>
<dbReference type="PATRIC" id="fig|270351.6.peg.722"/>
<evidence type="ECO:0000256" key="1">
    <source>
        <dbReference type="SAM" id="MobiDB-lite"/>
    </source>
</evidence>
<name>A0A0J6SIF7_9HYPH</name>
<protein>
    <recommendedName>
        <fullName evidence="5">DUF1194 domain-containing protein</fullName>
    </recommendedName>
</protein>
<evidence type="ECO:0000313" key="4">
    <source>
        <dbReference type="Proteomes" id="UP000035929"/>
    </source>
</evidence>
<dbReference type="InterPro" id="IPR036465">
    <property type="entry name" value="vWFA_dom_sf"/>
</dbReference>
<dbReference type="Proteomes" id="UP000035929">
    <property type="component" value="Unassembled WGS sequence"/>
</dbReference>